<dbReference type="Proteomes" id="UP000289340">
    <property type="component" value="Chromosome 12"/>
</dbReference>
<evidence type="ECO:0000256" key="16">
    <source>
        <dbReference type="ARBA" id="ARBA00067308"/>
    </source>
</evidence>
<comment type="similarity">
    <text evidence="3">Belongs to the short-chain dehydrogenases/reductases (SDR) family. FabI subfamily.</text>
</comment>
<evidence type="ECO:0000256" key="4">
    <source>
        <dbReference type="ARBA" id="ARBA00011881"/>
    </source>
</evidence>
<comment type="pathway">
    <text evidence="2">Lipid metabolism; fatty acid biosynthesis.</text>
</comment>
<dbReference type="PRINTS" id="PR00081">
    <property type="entry name" value="GDHRDH"/>
</dbReference>
<dbReference type="SMR" id="A0A445HJN1"/>
<accession>A0A445HJN1</accession>
<comment type="caution">
    <text evidence="17">The sequence shown here is derived from an EMBL/GenBank/DDBJ whole genome shotgun (WGS) entry which is preliminary data.</text>
</comment>
<name>A0A445HJN1_GLYSO</name>
<comment type="subcellular location">
    <subcellularLocation>
        <location evidence="1">Plastid</location>
        <location evidence="1">Chloroplast</location>
    </subcellularLocation>
</comment>
<gene>
    <name evidence="17" type="ORF">D0Y65_033187</name>
</gene>
<dbReference type="InterPro" id="IPR014358">
    <property type="entry name" value="Enoyl-ACP_Rdtase_NADH"/>
</dbReference>
<dbReference type="Gene3D" id="3.40.50.720">
    <property type="entry name" value="NAD(P)-binding Rossmann-like Domain"/>
    <property type="match status" value="1"/>
</dbReference>
<evidence type="ECO:0000256" key="11">
    <source>
        <dbReference type="ARBA" id="ARBA00023002"/>
    </source>
</evidence>
<evidence type="ECO:0000256" key="1">
    <source>
        <dbReference type="ARBA" id="ARBA00004229"/>
    </source>
</evidence>
<reference evidence="17 18" key="1">
    <citation type="submission" date="2018-09" db="EMBL/GenBank/DDBJ databases">
        <title>A high-quality reference genome of wild soybean provides a powerful tool to mine soybean genomes.</title>
        <authorList>
            <person name="Xie M."/>
            <person name="Chung C.Y.L."/>
            <person name="Li M.-W."/>
            <person name="Wong F.-L."/>
            <person name="Chan T.-F."/>
            <person name="Lam H.-M."/>
        </authorList>
    </citation>
    <scope>NUCLEOTIDE SEQUENCE [LARGE SCALE GENOMIC DNA]</scope>
    <source>
        <strain evidence="18">cv. W05</strain>
        <tissue evidence="17">Hypocotyl of etiolated seedlings</tissue>
    </source>
</reference>
<keyword evidence="11" id="KW-0560">Oxidoreductase</keyword>
<evidence type="ECO:0000256" key="8">
    <source>
        <dbReference type="ARBA" id="ARBA00022640"/>
    </source>
</evidence>
<dbReference type="SUPFAM" id="SSF51735">
    <property type="entry name" value="NAD(P)-binding Rossmann-fold domains"/>
    <property type="match status" value="1"/>
</dbReference>
<comment type="catalytic activity">
    <reaction evidence="14">
        <text>a 2,3-saturated acyl-[ACP] + NAD(+) = a (2E)-enoyl-[ACP] + NADH + H(+)</text>
        <dbReference type="Rhea" id="RHEA:10240"/>
        <dbReference type="Rhea" id="RHEA-COMP:9925"/>
        <dbReference type="Rhea" id="RHEA-COMP:9926"/>
        <dbReference type="ChEBI" id="CHEBI:15378"/>
        <dbReference type="ChEBI" id="CHEBI:57540"/>
        <dbReference type="ChEBI" id="CHEBI:57945"/>
        <dbReference type="ChEBI" id="CHEBI:78784"/>
        <dbReference type="ChEBI" id="CHEBI:78785"/>
        <dbReference type="EC" id="1.3.1.9"/>
    </reaction>
</comment>
<evidence type="ECO:0000256" key="2">
    <source>
        <dbReference type="ARBA" id="ARBA00005194"/>
    </source>
</evidence>
<dbReference type="Gramene" id="XM_028338718.1">
    <property type="protein sequence ID" value="XP_028194519.1"/>
    <property type="gene ID" value="LOC114379903"/>
</dbReference>
<dbReference type="FunFam" id="3.40.50.720:FF:000192">
    <property type="entry name" value="Enoyl-[acyl-carrier-protein] reductase [NADH]"/>
    <property type="match status" value="1"/>
</dbReference>
<dbReference type="EMBL" id="QZWG01000012">
    <property type="protein sequence ID" value="RZB73956.1"/>
    <property type="molecule type" value="Genomic_DNA"/>
</dbReference>
<dbReference type="PANTHER" id="PTHR43159">
    <property type="entry name" value="ENOYL-[ACYL-CARRIER-PROTEIN] REDUCTASE"/>
    <property type="match status" value="1"/>
</dbReference>
<keyword evidence="12" id="KW-0443">Lipid metabolism</keyword>
<evidence type="ECO:0000256" key="7">
    <source>
        <dbReference type="ARBA" id="ARBA00022528"/>
    </source>
</evidence>
<dbReference type="Gene3D" id="1.10.8.400">
    <property type="entry name" value="Enoyl acyl carrier protein reductase"/>
    <property type="match status" value="1"/>
</dbReference>
<dbReference type="AlphaFoldDB" id="A0A445HJN1"/>
<dbReference type="NCBIfam" id="NF004957">
    <property type="entry name" value="PRK06300.1"/>
    <property type="match status" value="1"/>
</dbReference>
<keyword evidence="9" id="KW-0276">Fatty acid metabolism</keyword>
<keyword evidence="8" id="KW-0934">Plastid</keyword>
<keyword evidence="10" id="KW-0809">Transit peptide</keyword>
<evidence type="ECO:0000256" key="3">
    <source>
        <dbReference type="ARBA" id="ARBA00009233"/>
    </source>
</evidence>
<dbReference type="CDD" id="cd05372">
    <property type="entry name" value="ENR_SDR"/>
    <property type="match status" value="1"/>
</dbReference>
<evidence type="ECO:0000313" key="18">
    <source>
        <dbReference type="Proteomes" id="UP000289340"/>
    </source>
</evidence>
<keyword evidence="6" id="KW-0444">Lipid biosynthesis</keyword>
<dbReference type="PANTHER" id="PTHR43159:SF6">
    <property type="entry name" value="ENOYL-[ACYL-CARRIER-PROTEIN] REDUCTASE [NADH] 1, CHLOROPLASTIC ISOFORM X1"/>
    <property type="match status" value="1"/>
</dbReference>
<dbReference type="Pfam" id="PF13561">
    <property type="entry name" value="adh_short_C2"/>
    <property type="match status" value="1"/>
</dbReference>
<evidence type="ECO:0000256" key="14">
    <source>
        <dbReference type="ARBA" id="ARBA00048572"/>
    </source>
</evidence>
<keyword evidence="18" id="KW-1185">Reference proteome</keyword>
<comment type="function">
    <text evidence="15">Catalyzes the NAD-dependent reduction of a carbon-carbon double bond in an enoyl moiety that is covalently linked to an acyl carrier protein (ACP). Catalyzes the last reduction step in the de novo synthesis cycle of fatty acids. Involved in the elongation cycle of fatty acids which are used in lipid metabolism. Required for normal plant growth.</text>
</comment>
<keyword evidence="7" id="KW-0150">Chloroplast</keyword>
<comment type="subunit">
    <text evidence="4">Homotetramer.</text>
</comment>
<evidence type="ECO:0000256" key="10">
    <source>
        <dbReference type="ARBA" id="ARBA00022946"/>
    </source>
</evidence>
<dbReference type="FunFam" id="1.10.8.400:FF:000001">
    <property type="entry name" value="Enoyl-[acyl-carrier-protein] reductase [NADH]"/>
    <property type="match status" value="1"/>
</dbReference>
<evidence type="ECO:0000313" key="17">
    <source>
        <dbReference type="EMBL" id="RZB73956.1"/>
    </source>
</evidence>
<evidence type="ECO:0000256" key="15">
    <source>
        <dbReference type="ARBA" id="ARBA00053870"/>
    </source>
</evidence>
<evidence type="ECO:0000256" key="6">
    <source>
        <dbReference type="ARBA" id="ARBA00022516"/>
    </source>
</evidence>
<proteinExistence type="inferred from homology"/>
<dbReference type="GO" id="GO:0009507">
    <property type="term" value="C:chloroplast"/>
    <property type="evidence" value="ECO:0007669"/>
    <property type="project" value="UniProtKB-SubCell"/>
</dbReference>
<dbReference type="GO" id="GO:0006633">
    <property type="term" value="P:fatty acid biosynthetic process"/>
    <property type="evidence" value="ECO:0007669"/>
    <property type="project" value="UniProtKB-KW"/>
</dbReference>
<sequence>MGHVVPEQRLQYPINSTCEFVLCFRQFQSLSNLQPLQLKKPFAFFSTPHIGSFITIRFRVPSAILHTLKMAATSFSGMQFAMSRSCIPASQKIADAGAVVLGGKSKIGSWNKLASACHIASVQPFRRGFTSSSIKSVKSDTKALFEFSAQSADSGLSIDLKGKRAFIAGVADDNGYGWAIAKALAAAGAEILVGTWVPALNIFESSLRRGKFDISRILPDGSMMEITKVYPLDAVFDNPDDVPEDIKTNKRYAGSSKWTVQEVAESVKEDFGSIDILVHSLANGPEVTKPLLETSRNGYLAAISASSYSYVSLLKHFLPILNPGGSSISLTYIASERIIPGYGGGMSSAKAALESDTRVLAFEAGRKRKIRVNTISAGPLRSRAAKAIGFIDMMIDYSSANAPLQKEVLAEEVGYTAAFLASPLASAITGTVLYVDNGLNAMGVGVDSPIFKDLNIPKDQH</sequence>
<keyword evidence="13" id="KW-0275">Fatty acid biosynthesis</keyword>
<dbReference type="InterPro" id="IPR036291">
    <property type="entry name" value="NAD(P)-bd_dom_sf"/>
</dbReference>
<dbReference type="InterPro" id="IPR002347">
    <property type="entry name" value="SDR_fam"/>
</dbReference>
<evidence type="ECO:0000256" key="13">
    <source>
        <dbReference type="ARBA" id="ARBA00023160"/>
    </source>
</evidence>
<evidence type="ECO:0000256" key="12">
    <source>
        <dbReference type="ARBA" id="ARBA00023098"/>
    </source>
</evidence>
<organism evidence="17 18">
    <name type="scientific">Glycine soja</name>
    <name type="common">Wild soybean</name>
    <dbReference type="NCBI Taxonomy" id="3848"/>
    <lineage>
        <taxon>Eukaryota</taxon>
        <taxon>Viridiplantae</taxon>
        <taxon>Streptophyta</taxon>
        <taxon>Embryophyta</taxon>
        <taxon>Tracheophyta</taxon>
        <taxon>Spermatophyta</taxon>
        <taxon>Magnoliopsida</taxon>
        <taxon>eudicotyledons</taxon>
        <taxon>Gunneridae</taxon>
        <taxon>Pentapetalae</taxon>
        <taxon>rosids</taxon>
        <taxon>fabids</taxon>
        <taxon>Fabales</taxon>
        <taxon>Fabaceae</taxon>
        <taxon>Papilionoideae</taxon>
        <taxon>50 kb inversion clade</taxon>
        <taxon>NPAAA clade</taxon>
        <taxon>indigoferoid/millettioid clade</taxon>
        <taxon>Phaseoleae</taxon>
        <taxon>Glycine</taxon>
        <taxon>Glycine subgen. Soja</taxon>
    </lineage>
</organism>
<dbReference type="EC" id="1.3.1.9" evidence="5"/>
<protein>
    <recommendedName>
        <fullName evidence="16">Enoyl-[acyl-carrier-protein] reductase [NADH], chloroplastic</fullName>
        <ecNumber evidence="5">1.3.1.9</ecNumber>
    </recommendedName>
</protein>
<evidence type="ECO:0000256" key="5">
    <source>
        <dbReference type="ARBA" id="ARBA00012996"/>
    </source>
</evidence>
<dbReference type="GO" id="GO:0004318">
    <property type="term" value="F:enoyl-[acyl-carrier-protein] reductase (NADH) activity"/>
    <property type="evidence" value="ECO:0007669"/>
    <property type="project" value="UniProtKB-EC"/>
</dbReference>
<evidence type="ECO:0000256" key="9">
    <source>
        <dbReference type="ARBA" id="ARBA00022832"/>
    </source>
</evidence>